<organism evidence="1 2">
    <name type="scientific">Dallia pectoralis</name>
    <name type="common">Alaska blackfish</name>
    <dbReference type="NCBI Taxonomy" id="75939"/>
    <lineage>
        <taxon>Eukaryota</taxon>
        <taxon>Metazoa</taxon>
        <taxon>Chordata</taxon>
        <taxon>Craniata</taxon>
        <taxon>Vertebrata</taxon>
        <taxon>Euteleostomi</taxon>
        <taxon>Actinopterygii</taxon>
        <taxon>Neopterygii</taxon>
        <taxon>Teleostei</taxon>
        <taxon>Protacanthopterygii</taxon>
        <taxon>Esociformes</taxon>
        <taxon>Umbridae</taxon>
        <taxon>Dallia</taxon>
    </lineage>
</organism>
<accession>A0ACC2HC21</accession>
<dbReference type="Proteomes" id="UP001157502">
    <property type="component" value="Chromosome 4"/>
</dbReference>
<comment type="caution">
    <text evidence="1">The sequence shown here is derived from an EMBL/GenBank/DDBJ whole genome shotgun (WGS) entry which is preliminary data.</text>
</comment>
<protein>
    <submittedName>
        <fullName evidence="1">Uncharacterized protein</fullName>
    </submittedName>
</protein>
<sequence>MEVYRYQKRMRATQEHCCVPLCVVSGRYNSTVSFHSFPVEEALRKKWIVNTRRDDFEVKKNTKVCSVHFTPGDFMEGTSLRRLKKGVFPTLFEWNRYQVELPRSSVWERKERHLHSCEETPPPHPDHEYVALPPSLQDQLEEARKTIANRKKAEAQKTGLSSPPSLTPTEEQTLSLNQGRAIVDGIPGGTSSESDTSHDTSGLAKIADGHIVIMEPFAIAQPVTVKVEAEDAPSELKNEHDWSPPENMAGDSYADDPSSSTQILGTQSAKELYEVHLQRKIRKSDMEMELIKHQVEETKLNIKKASLEIELLEHQLKVGTEYA</sequence>
<keyword evidence="2" id="KW-1185">Reference proteome</keyword>
<evidence type="ECO:0000313" key="1">
    <source>
        <dbReference type="EMBL" id="KAJ8013235.1"/>
    </source>
</evidence>
<evidence type="ECO:0000313" key="2">
    <source>
        <dbReference type="Proteomes" id="UP001157502"/>
    </source>
</evidence>
<proteinExistence type="predicted"/>
<dbReference type="EMBL" id="CM055731">
    <property type="protein sequence ID" value="KAJ8013235.1"/>
    <property type="molecule type" value="Genomic_DNA"/>
</dbReference>
<gene>
    <name evidence="1" type="ORF">DPEC_G00051160</name>
</gene>
<name>A0ACC2HC21_DALPE</name>
<reference evidence="1" key="1">
    <citation type="submission" date="2021-05" db="EMBL/GenBank/DDBJ databases">
        <authorList>
            <person name="Pan Q."/>
            <person name="Jouanno E."/>
            <person name="Zahm M."/>
            <person name="Klopp C."/>
            <person name="Cabau C."/>
            <person name="Louis A."/>
            <person name="Berthelot C."/>
            <person name="Parey E."/>
            <person name="Roest Crollius H."/>
            <person name="Montfort J."/>
            <person name="Robinson-Rechavi M."/>
            <person name="Bouchez O."/>
            <person name="Lampietro C."/>
            <person name="Lopez Roques C."/>
            <person name="Donnadieu C."/>
            <person name="Postlethwait J."/>
            <person name="Bobe J."/>
            <person name="Dillon D."/>
            <person name="Chandos A."/>
            <person name="von Hippel F."/>
            <person name="Guiguen Y."/>
        </authorList>
    </citation>
    <scope>NUCLEOTIDE SEQUENCE</scope>
    <source>
        <strain evidence="1">YG-Jan2019</strain>
    </source>
</reference>